<evidence type="ECO:0000313" key="2">
    <source>
        <dbReference type="EMBL" id="RHW72298.1"/>
    </source>
</evidence>
<dbReference type="Proteomes" id="UP000266743">
    <property type="component" value="Chromosome 5"/>
</dbReference>
<evidence type="ECO:0000256" key="1">
    <source>
        <dbReference type="SAM" id="MobiDB-lite"/>
    </source>
</evidence>
<feature type="compositionally biased region" description="Basic and acidic residues" evidence="1">
    <location>
        <begin position="176"/>
        <end position="199"/>
    </location>
</feature>
<sequence length="218" mass="23607">MAGRFRGAVGKVSKPKKNRASKKAKGKRTVALVKRAPKLSEEALLQRVAELTGAASSSLTAADQGTVAANLKPNKPKAPSCSPSLRAQTLKKPIGKGAIEIVGKTTEKVVPTTEVSGGRTSTEAMGLKLLRRAVKNQNHNRLLPHQSAHDYEYRLRSVATAGVVCLFNSLSQSRKAGKDVEEGERHTTAEKAQEKKQMASKEAFLAALRQPKKVDRYW</sequence>
<dbReference type="InterPro" id="IPR012459">
    <property type="entry name" value="Rrp15"/>
</dbReference>
<feature type="compositionally biased region" description="Basic residues" evidence="1">
    <location>
        <begin position="13"/>
        <end position="28"/>
    </location>
</feature>
<comment type="caution">
    <text evidence="2">The sequence shown here is derived from an EMBL/GenBank/DDBJ whole genome shotgun (WGS) entry which is preliminary data.</text>
</comment>
<organism evidence="2">
    <name type="scientific">Trypanosoma brucei equiperdum</name>
    <dbReference type="NCBI Taxonomy" id="630700"/>
    <lineage>
        <taxon>Eukaryota</taxon>
        <taxon>Discoba</taxon>
        <taxon>Euglenozoa</taxon>
        <taxon>Kinetoplastea</taxon>
        <taxon>Metakinetoplastina</taxon>
        <taxon>Trypanosomatida</taxon>
        <taxon>Trypanosomatidae</taxon>
        <taxon>Trypanosoma</taxon>
    </lineage>
</organism>
<feature type="region of interest" description="Disordered" evidence="1">
    <location>
        <begin position="56"/>
        <end position="85"/>
    </location>
</feature>
<name>A0A3L6L7Y9_9TRYP</name>
<feature type="region of interest" description="Disordered" evidence="1">
    <location>
        <begin position="1"/>
        <end position="30"/>
    </location>
</feature>
<dbReference type="Pfam" id="PF07890">
    <property type="entry name" value="Rrp15p"/>
    <property type="match status" value="1"/>
</dbReference>
<reference evidence="2" key="1">
    <citation type="submission" date="2018-09" db="EMBL/GenBank/DDBJ databases">
        <title>whole genome sequence of T. equiperdum IVM-t1 strain.</title>
        <authorList>
            <person name="Suganuma K."/>
        </authorList>
    </citation>
    <scope>NUCLEOTIDE SEQUENCE [LARGE SCALE GENOMIC DNA]</scope>
    <source>
        <strain evidence="2">IVM-t1</strain>
    </source>
</reference>
<protein>
    <submittedName>
        <fullName evidence="2">Rrp15p</fullName>
    </submittedName>
</protein>
<dbReference type="GO" id="GO:0006364">
    <property type="term" value="P:rRNA processing"/>
    <property type="evidence" value="ECO:0007669"/>
    <property type="project" value="InterPro"/>
</dbReference>
<gene>
    <name evidence="2" type="ORF">DPX39_050050000</name>
</gene>
<feature type="region of interest" description="Disordered" evidence="1">
    <location>
        <begin position="175"/>
        <end position="200"/>
    </location>
</feature>
<accession>A0A3L6L7Y9</accession>
<dbReference type="EMBL" id="QSBY01000005">
    <property type="protein sequence ID" value="RHW72298.1"/>
    <property type="molecule type" value="Genomic_DNA"/>
</dbReference>
<proteinExistence type="predicted"/>
<dbReference type="AlphaFoldDB" id="A0A3L6L7Y9"/>